<proteinExistence type="predicted"/>
<dbReference type="Proteomes" id="UP000652761">
    <property type="component" value="Unassembled WGS sequence"/>
</dbReference>
<comment type="caution">
    <text evidence="1">The sequence shown here is derived from an EMBL/GenBank/DDBJ whole genome shotgun (WGS) entry which is preliminary data.</text>
</comment>
<evidence type="ECO:0000313" key="1">
    <source>
        <dbReference type="EMBL" id="MQM12268.1"/>
    </source>
</evidence>
<gene>
    <name evidence="1" type="ORF">Taro_045184</name>
</gene>
<sequence length="871" mass="92635">MEGPVAAVISVATAFGVAFLSHPVGNTTPHPVAFWAPKAKSLKVSLSSSSGIRSVAERQRLVAERRRLVAELERRRGSEEEVASSVCSVWGTPECSIPAVCLPVDVATAEHVATSEKASPRCAILWWLPRQFSFARCSELEGLSMRQVVTVIWDPRSSRACVRGGCSGRQGLLESLTLCGPTSLSHCLALRWFRSHVGRLGVGPQLGRAAVVVVVLAGGSACGPSTLRRSEVAVPVVRRCFSHGCLVSLVVTPGCSFLTSWRSGMLGACVVRLWSHVVAPVFRELLCLGGCMPRCCFRIVFDSAGSVGVVFGLTLSSFASAVVGVPAPLAVDVVARAKQSPSLLVLVEVRFPQNCVVLVSGCCGVALWVEVSVVWLVAVALPSRLRCTAWLPCVLVQFSRTVGCCPGEVRSQDCSRLVSAGCCATSGLRYAAVVLAGAFWRVFLERRLGGSSGELLLALWVEDLPKATLLRASFLYFLWGCSGWWCSAMACGTVLHTVVTFVAKVVVTYCPALVAVGRVALSACGGRSGALCCVLLRANMVVALLKLVSCGESFLLAVLFRPLVQLCCILPSFGAYGGTPCSCSSGVELSASGHFVLGRALWLYRYRCGVAALLGLDSPTGGTPGFGHGLCPSFPSRFGKRVRSVVVPDFGLGPSEVDMSSSTSAVVLLPVQFADVLSCLALPNSDVFLGFVSARVPVERVVWLSVAPQLLRVLGGPRGRSRVVVATTGKSRCDLVVLCTCCFLRPDVLVSRRRAQWQAWQTDLSGCHGVPIGRVLVIVWAAVTLRWSGLPLVFLRRSERGGAAVAVAELERHRGSEEEVASSVCSMWGTPKCSILTVCLPSDVVIAECVATSEKALPRSDATLSRRRWPS</sequence>
<dbReference type="AlphaFoldDB" id="A0A843WZQ4"/>
<accession>A0A843WZQ4</accession>
<organism evidence="1 2">
    <name type="scientific">Colocasia esculenta</name>
    <name type="common">Wild taro</name>
    <name type="synonym">Arum esculentum</name>
    <dbReference type="NCBI Taxonomy" id="4460"/>
    <lineage>
        <taxon>Eukaryota</taxon>
        <taxon>Viridiplantae</taxon>
        <taxon>Streptophyta</taxon>
        <taxon>Embryophyta</taxon>
        <taxon>Tracheophyta</taxon>
        <taxon>Spermatophyta</taxon>
        <taxon>Magnoliopsida</taxon>
        <taxon>Liliopsida</taxon>
        <taxon>Araceae</taxon>
        <taxon>Aroideae</taxon>
        <taxon>Colocasieae</taxon>
        <taxon>Colocasia</taxon>
    </lineage>
</organism>
<keyword evidence="2" id="KW-1185">Reference proteome</keyword>
<protein>
    <submittedName>
        <fullName evidence="1">Uncharacterized protein</fullName>
    </submittedName>
</protein>
<evidence type="ECO:0000313" key="2">
    <source>
        <dbReference type="Proteomes" id="UP000652761"/>
    </source>
</evidence>
<name>A0A843WZQ4_COLES</name>
<reference evidence="1" key="1">
    <citation type="submission" date="2017-07" db="EMBL/GenBank/DDBJ databases">
        <title>Taro Niue Genome Assembly and Annotation.</title>
        <authorList>
            <person name="Atibalentja N."/>
            <person name="Keating K."/>
            <person name="Fields C.J."/>
        </authorList>
    </citation>
    <scope>NUCLEOTIDE SEQUENCE</scope>
    <source>
        <strain evidence="1">Niue_2</strain>
        <tissue evidence="1">Leaf</tissue>
    </source>
</reference>
<dbReference type="EMBL" id="NMUH01005254">
    <property type="protein sequence ID" value="MQM12268.1"/>
    <property type="molecule type" value="Genomic_DNA"/>
</dbReference>